<keyword evidence="6 8" id="KW-0472">Membrane</keyword>
<reference evidence="9 10" key="1">
    <citation type="submission" date="2018-04" db="EMBL/GenBank/DDBJ databases">
        <title>Denitrifier Microvirgula.</title>
        <authorList>
            <person name="Anderson E."/>
            <person name="Jang J."/>
            <person name="Ishii S."/>
        </authorList>
    </citation>
    <scope>NUCLEOTIDE SEQUENCE [LARGE SCALE GENOMIC DNA]</scope>
    <source>
        <strain evidence="9 10">BE2.4</strain>
    </source>
</reference>
<dbReference type="KEGG" id="maer:DAI18_16955"/>
<dbReference type="Pfam" id="PF03006">
    <property type="entry name" value="HlyIII"/>
    <property type="match status" value="1"/>
</dbReference>
<accession>A0A2S0PFK7</accession>
<evidence type="ECO:0000256" key="5">
    <source>
        <dbReference type="ARBA" id="ARBA00022989"/>
    </source>
</evidence>
<feature type="transmembrane region" description="Helical" evidence="8">
    <location>
        <begin position="128"/>
        <end position="145"/>
    </location>
</feature>
<dbReference type="STRING" id="1122240.GCA_000620105_02355"/>
<comment type="similarity">
    <text evidence="2">Belongs to the UPF0073 (Hly-III) family.</text>
</comment>
<dbReference type="AlphaFoldDB" id="A0A2S0PFK7"/>
<feature type="transmembrane region" description="Helical" evidence="8">
    <location>
        <begin position="187"/>
        <end position="206"/>
    </location>
</feature>
<dbReference type="PANTHER" id="PTHR20855">
    <property type="entry name" value="ADIPOR/PROGESTIN RECEPTOR-RELATED"/>
    <property type="match status" value="1"/>
</dbReference>
<evidence type="ECO:0000256" key="8">
    <source>
        <dbReference type="SAM" id="Phobius"/>
    </source>
</evidence>
<feature type="transmembrane region" description="Helical" evidence="8">
    <location>
        <begin position="36"/>
        <end position="55"/>
    </location>
</feature>
<dbReference type="NCBIfam" id="TIGR01065">
    <property type="entry name" value="hlyIII"/>
    <property type="match status" value="1"/>
</dbReference>
<name>A0A2S0PFK7_9NEIS</name>
<dbReference type="GO" id="GO:0005886">
    <property type="term" value="C:plasma membrane"/>
    <property type="evidence" value="ECO:0007669"/>
    <property type="project" value="UniProtKB-SubCell"/>
</dbReference>
<dbReference type="Proteomes" id="UP000244173">
    <property type="component" value="Chromosome"/>
</dbReference>
<feature type="transmembrane region" description="Helical" evidence="8">
    <location>
        <begin position="12"/>
        <end position="30"/>
    </location>
</feature>
<feature type="binding site" evidence="7">
    <location>
        <position position="188"/>
    </location>
    <ligand>
        <name>Zn(2+)</name>
        <dbReference type="ChEBI" id="CHEBI:29105"/>
    </ligand>
</feature>
<organism evidence="9 10">
    <name type="scientific">Microvirgula aerodenitrificans</name>
    <dbReference type="NCBI Taxonomy" id="57480"/>
    <lineage>
        <taxon>Bacteria</taxon>
        <taxon>Pseudomonadati</taxon>
        <taxon>Pseudomonadota</taxon>
        <taxon>Betaproteobacteria</taxon>
        <taxon>Neisseriales</taxon>
        <taxon>Aquaspirillaceae</taxon>
        <taxon>Microvirgula</taxon>
    </lineage>
</organism>
<dbReference type="OrthoDB" id="9813689at2"/>
<proteinExistence type="inferred from homology"/>
<dbReference type="RefSeq" id="WP_028499390.1">
    <property type="nucleotide sequence ID" value="NZ_CALFSO010000106.1"/>
</dbReference>
<feature type="transmembrane region" description="Helical" evidence="8">
    <location>
        <begin position="76"/>
        <end position="92"/>
    </location>
</feature>
<evidence type="ECO:0000256" key="1">
    <source>
        <dbReference type="ARBA" id="ARBA00004651"/>
    </source>
</evidence>
<feature type="transmembrane region" description="Helical" evidence="8">
    <location>
        <begin position="157"/>
        <end position="175"/>
    </location>
</feature>
<keyword evidence="7" id="KW-0862">Zinc</keyword>
<dbReference type="InterPro" id="IPR005744">
    <property type="entry name" value="Hy-lIII"/>
</dbReference>
<protein>
    <submittedName>
        <fullName evidence="9">Hemolysin III</fullName>
    </submittedName>
</protein>
<evidence type="ECO:0000256" key="7">
    <source>
        <dbReference type="PIRSR" id="PIRSR604254-1"/>
    </source>
</evidence>
<feature type="transmembrane region" description="Helical" evidence="8">
    <location>
        <begin position="98"/>
        <end position="116"/>
    </location>
</feature>
<keyword evidence="7" id="KW-0479">Metal-binding</keyword>
<keyword evidence="5 8" id="KW-1133">Transmembrane helix</keyword>
<feature type="binding site" evidence="7">
    <location>
        <position position="60"/>
    </location>
    <ligand>
        <name>Zn(2+)</name>
        <dbReference type="ChEBI" id="CHEBI:29105"/>
    </ligand>
</feature>
<feature type="binding site" evidence="7">
    <location>
        <position position="184"/>
    </location>
    <ligand>
        <name>Zn(2+)</name>
        <dbReference type="ChEBI" id="CHEBI:29105"/>
    </ligand>
</feature>
<evidence type="ECO:0000256" key="2">
    <source>
        <dbReference type="ARBA" id="ARBA00008488"/>
    </source>
</evidence>
<gene>
    <name evidence="9" type="ORF">DAI18_16955</name>
</gene>
<dbReference type="PANTHER" id="PTHR20855:SF3">
    <property type="entry name" value="LD03007P"/>
    <property type="match status" value="1"/>
</dbReference>
<dbReference type="InterPro" id="IPR004254">
    <property type="entry name" value="AdipoR/HlyIII-related"/>
</dbReference>
<dbReference type="GO" id="GO:0140911">
    <property type="term" value="F:pore-forming activity"/>
    <property type="evidence" value="ECO:0007669"/>
    <property type="project" value="InterPro"/>
</dbReference>
<comment type="subcellular location">
    <subcellularLocation>
        <location evidence="1">Cell membrane</location>
        <topology evidence="1">Multi-pass membrane protein</topology>
    </subcellularLocation>
</comment>
<evidence type="ECO:0000256" key="4">
    <source>
        <dbReference type="ARBA" id="ARBA00022692"/>
    </source>
</evidence>
<evidence type="ECO:0000313" key="9">
    <source>
        <dbReference type="EMBL" id="AVY96156.1"/>
    </source>
</evidence>
<keyword evidence="4 8" id="KW-0812">Transmembrane</keyword>
<evidence type="ECO:0000313" key="10">
    <source>
        <dbReference type="Proteomes" id="UP000244173"/>
    </source>
</evidence>
<dbReference type="EMBL" id="CP028519">
    <property type="protein sequence ID" value="AVY96156.1"/>
    <property type="molecule type" value="Genomic_DNA"/>
</dbReference>
<keyword evidence="3" id="KW-1003">Cell membrane</keyword>
<evidence type="ECO:0000256" key="3">
    <source>
        <dbReference type="ARBA" id="ARBA00022475"/>
    </source>
</evidence>
<dbReference type="GO" id="GO:0046872">
    <property type="term" value="F:metal ion binding"/>
    <property type="evidence" value="ECO:0007669"/>
    <property type="project" value="UniProtKB-KW"/>
</dbReference>
<sequence>MYRGERFNAISHLIGAVASVVALVVMVVRAADSGDAYRIVGASLFGAALVLLYAISTLYHSVRGRAKSVLQKFDHCAIYLLIAGSYTPFALVTLQGPWGWTLFGLVWGLAVFGIAQEVTIGRKSPTRWLSLVIYLVMGWLVLIAVKPLMQQLATPGLAWLVAGGVTYSVGVYWFINDERIPHGHGIWHLFVLGGSLCMFVSVFQYVI</sequence>
<keyword evidence="10" id="KW-1185">Reference proteome</keyword>
<evidence type="ECO:0000256" key="6">
    <source>
        <dbReference type="ARBA" id="ARBA00023136"/>
    </source>
</evidence>